<dbReference type="RefSeq" id="WP_150004609.1">
    <property type="nucleotide sequence ID" value="NZ_BMOV01000001.1"/>
</dbReference>
<dbReference type="EMBL" id="BMOV01000001">
    <property type="protein sequence ID" value="GGO04555.1"/>
    <property type="molecule type" value="Genomic_DNA"/>
</dbReference>
<gene>
    <name evidence="1" type="ORF">GCM10007972_01040</name>
</gene>
<evidence type="ECO:0008006" key="3">
    <source>
        <dbReference type="Google" id="ProtNLM"/>
    </source>
</evidence>
<evidence type="ECO:0000313" key="1">
    <source>
        <dbReference type="EMBL" id="GGO04555.1"/>
    </source>
</evidence>
<organism evidence="1 2">
    <name type="scientific">Iodidimonas muriae</name>
    <dbReference type="NCBI Taxonomy" id="261467"/>
    <lineage>
        <taxon>Bacteria</taxon>
        <taxon>Pseudomonadati</taxon>
        <taxon>Pseudomonadota</taxon>
        <taxon>Alphaproteobacteria</taxon>
        <taxon>Iodidimonadales</taxon>
        <taxon>Iodidimonadaceae</taxon>
        <taxon>Iodidimonas</taxon>
    </lineage>
</organism>
<proteinExistence type="predicted"/>
<reference evidence="2" key="1">
    <citation type="journal article" date="2019" name="Int. J. Syst. Evol. Microbiol.">
        <title>The Global Catalogue of Microorganisms (GCM) 10K type strain sequencing project: providing services to taxonomists for standard genome sequencing and annotation.</title>
        <authorList>
            <consortium name="The Broad Institute Genomics Platform"/>
            <consortium name="The Broad Institute Genome Sequencing Center for Infectious Disease"/>
            <person name="Wu L."/>
            <person name="Ma J."/>
        </authorList>
    </citation>
    <scope>NUCLEOTIDE SEQUENCE [LARGE SCALE GENOMIC DNA]</scope>
    <source>
        <strain evidence="2">JCM 17843</strain>
    </source>
</reference>
<protein>
    <recommendedName>
        <fullName evidence="3">PAS domain-containing protein</fullName>
    </recommendedName>
</protein>
<name>A0ABQ2L5Z5_9PROT</name>
<keyword evidence="2" id="KW-1185">Reference proteome</keyword>
<dbReference type="Proteomes" id="UP000602381">
    <property type="component" value="Unassembled WGS sequence"/>
</dbReference>
<comment type="caution">
    <text evidence="1">The sequence shown here is derived from an EMBL/GenBank/DDBJ whole genome shotgun (WGS) entry which is preliminary data.</text>
</comment>
<accession>A0ABQ2L5Z5</accession>
<evidence type="ECO:0000313" key="2">
    <source>
        <dbReference type="Proteomes" id="UP000602381"/>
    </source>
</evidence>
<sequence length="168" mass="18787">MKQKIFSAAADTLKDSELRPLYDLWDSRRGERFLPDRKDFQFRDFQPWFGRIAVGSIPASGQHICFDLVGTEITKWDGLDMTGQIFSFSPGSPTLQLIVAPYLHAYKTQKPTVSVSFKSNTQGELTRLVLPCSHDGVSVNKQIVAFSLNPAFKALFKKGSLLDLMTPG</sequence>